<comment type="caution">
    <text evidence="2">The sequence shown here is derived from an EMBL/GenBank/DDBJ whole genome shotgun (WGS) entry which is preliminary data.</text>
</comment>
<name>A0ABT5GES8_9MICO</name>
<evidence type="ECO:0000313" key="2">
    <source>
        <dbReference type="EMBL" id="MDC5696763.1"/>
    </source>
</evidence>
<protein>
    <submittedName>
        <fullName evidence="2">Type IV toxin-antitoxin system AbiEi family antitoxin domain-containing protein</fullName>
    </submittedName>
</protein>
<evidence type="ECO:0000313" key="3">
    <source>
        <dbReference type="Proteomes" id="UP001150259"/>
    </source>
</evidence>
<dbReference type="Proteomes" id="UP001150259">
    <property type="component" value="Unassembled WGS sequence"/>
</dbReference>
<dbReference type="Pfam" id="PF13338">
    <property type="entry name" value="AbiEi_4"/>
    <property type="match status" value="1"/>
</dbReference>
<dbReference type="EMBL" id="JAPFQL010000017">
    <property type="protein sequence ID" value="MDC5696763.1"/>
    <property type="molecule type" value="Genomic_DNA"/>
</dbReference>
<sequence length="293" mass="32581">MLELLQLARNDVISAAAARKAGFGPEALDRLVRSGELHRLVRGYYSVREPRDDEDRHWLRASAAFHRANQTAMISHQSALIGHGLPLYQADLTTVHLTKKRGGTTRLVPQVMMHRAVKGLAGGSDRVSPGAAIVQAGLIATPLSSLVAADAAVRKQRATRQEIEAAAELFGRYTGVGPVRAILREIDGRHESPGETIAAHRLGALGWDTEPQFRIETDRGVFFADLRVVGHRVLVEFDGKVKYTDRQVNFAEKQREDAIRRKDWRLVRFTWSELDDVGLMSQRVAQAIADSRR</sequence>
<dbReference type="InterPro" id="IPR025159">
    <property type="entry name" value="AbiEi_N"/>
</dbReference>
<accession>A0ABT5GES8</accession>
<gene>
    <name evidence="2" type="ORF">OO014_05795</name>
</gene>
<feature type="domain" description="AbiEi antitoxin N-terminal" evidence="1">
    <location>
        <begin position="4"/>
        <end position="46"/>
    </location>
</feature>
<keyword evidence="3" id="KW-1185">Reference proteome</keyword>
<organism evidence="2 3">
    <name type="scientific">Intrasporangium calvum</name>
    <dbReference type="NCBI Taxonomy" id="53358"/>
    <lineage>
        <taxon>Bacteria</taxon>
        <taxon>Bacillati</taxon>
        <taxon>Actinomycetota</taxon>
        <taxon>Actinomycetes</taxon>
        <taxon>Micrococcales</taxon>
        <taxon>Intrasporangiaceae</taxon>
        <taxon>Intrasporangium</taxon>
    </lineage>
</organism>
<reference evidence="2 3" key="1">
    <citation type="submission" date="2022-11" db="EMBL/GenBank/DDBJ databases">
        <title>Anaerobic phenanthrene biodegradation by a DNRA strain PheN6.</title>
        <authorList>
            <person name="Zhang Z."/>
        </authorList>
    </citation>
    <scope>NUCLEOTIDE SEQUENCE [LARGE SCALE GENOMIC DNA]</scope>
    <source>
        <strain evidence="2 3">PheN6</strain>
    </source>
</reference>
<proteinExistence type="predicted"/>
<dbReference type="RefSeq" id="WP_272461339.1">
    <property type="nucleotide sequence ID" value="NZ_JAPFQL010000017.1"/>
</dbReference>
<evidence type="ECO:0000259" key="1">
    <source>
        <dbReference type="Pfam" id="PF13338"/>
    </source>
</evidence>